<accession>A0A0B7N498</accession>
<feature type="compositionally biased region" description="Basic and acidic residues" evidence="1">
    <location>
        <begin position="92"/>
        <end position="101"/>
    </location>
</feature>
<feature type="compositionally biased region" description="Polar residues" evidence="1">
    <location>
        <begin position="17"/>
        <end position="32"/>
    </location>
</feature>
<name>A0A0B7N498_9FUNG</name>
<keyword evidence="3" id="KW-1185">Reference proteome</keyword>
<dbReference type="AlphaFoldDB" id="A0A0B7N498"/>
<sequence length="131" mass="14824">MDDAAPFDDLALEDLASDQNVYNSDGDMSNESNNDEWFSDDDSRQTHSQEVQAIQDKNVQVYENSRFVANLQNAFRSNISAAPKTAVNSSRKPSEKDERPRTCRKRRALSSIDANNIINNKALRSRKDAKK</sequence>
<evidence type="ECO:0000256" key="1">
    <source>
        <dbReference type="SAM" id="MobiDB-lite"/>
    </source>
</evidence>
<feature type="region of interest" description="Disordered" evidence="1">
    <location>
        <begin position="82"/>
        <end position="131"/>
    </location>
</feature>
<proteinExistence type="predicted"/>
<feature type="compositionally biased region" description="Polar residues" evidence="1">
    <location>
        <begin position="82"/>
        <end position="91"/>
    </location>
</feature>
<gene>
    <name evidence="2" type="primary">PARPA_07166.1 scaffold 26652</name>
</gene>
<evidence type="ECO:0000313" key="3">
    <source>
        <dbReference type="Proteomes" id="UP000054107"/>
    </source>
</evidence>
<protein>
    <submittedName>
        <fullName evidence="2">Uncharacterized protein</fullName>
    </submittedName>
</protein>
<dbReference type="EMBL" id="LN729325">
    <property type="protein sequence ID" value="CEP13116.1"/>
    <property type="molecule type" value="Genomic_DNA"/>
</dbReference>
<reference evidence="2 3" key="1">
    <citation type="submission" date="2014-09" db="EMBL/GenBank/DDBJ databases">
        <authorList>
            <person name="Ellenberger Sabrina"/>
        </authorList>
    </citation>
    <scope>NUCLEOTIDE SEQUENCE [LARGE SCALE GENOMIC DNA]</scope>
    <source>
        <strain evidence="2 3">CBS 412.66</strain>
    </source>
</reference>
<evidence type="ECO:0000313" key="2">
    <source>
        <dbReference type="EMBL" id="CEP13116.1"/>
    </source>
</evidence>
<feature type="region of interest" description="Disordered" evidence="1">
    <location>
        <begin position="16"/>
        <end position="49"/>
    </location>
</feature>
<dbReference type="Proteomes" id="UP000054107">
    <property type="component" value="Unassembled WGS sequence"/>
</dbReference>
<organism evidence="2 3">
    <name type="scientific">Parasitella parasitica</name>
    <dbReference type="NCBI Taxonomy" id="35722"/>
    <lineage>
        <taxon>Eukaryota</taxon>
        <taxon>Fungi</taxon>
        <taxon>Fungi incertae sedis</taxon>
        <taxon>Mucoromycota</taxon>
        <taxon>Mucoromycotina</taxon>
        <taxon>Mucoromycetes</taxon>
        <taxon>Mucorales</taxon>
        <taxon>Mucorineae</taxon>
        <taxon>Mucoraceae</taxon>
        <taxon>Parasitella</taxon>
    </lineage>
</organism>